<feature type="disulfide bond" evidence="4">
    <location>
        <begin position="252"/>
        <end position="286"/>
    </location>
</feature>
<keyword evidence="8" id="KW-1185">Reference proteome</keyword>
<accession>A0A8K1C7B3</accession>
<feature type="disulfide bond" evidence="4">
    <location>
        <begin position="40"/>
        <end position="53"/>
    </location>
</feature>
<name>A0A8K1C7B3_PYTOL</name>
<feature type="domain" description="Glycoside hydrolase family 19 catalytic" evidence="6">
    <location>
        <begin position="96"/>
        <end position="286"/>
    </location>
</feature>
<keyword evidence="2 4" id="KW-1015">Disulfide bond</keyword>
<dbReference type="InterPro" id="IPR016283">
    <property type="entry name" value="Glyco_hydro_19"/>
</dbReference>
<dbReference type="EMBL" id="SPLM01000114">
    <property type="protein sequence ID" value="TMW57799.1"/>
    <property type="molecule type" value="Genomic_DNA"/>
</dbReference>
<feature type="signal peptide" evidence="5">
    <location>
        <begin position="1"/>
        <end position="22"/>
    </location>
</feature>
<proteinExistence type="predicted"/>
<keyword evidence="1" id="KW-0611">Plant defense</keyword>
<sequence>MKTTQILVAMACAAVAVEEVNAGYVYIGTGGDPAAMTQWCNWNCPGYCPPDLCRADGGSNPTAAPTPNNPTPGPGTSAGFSRFLSEAKFKELFPQAIWLYTFSNLVEAAKKYPAFANTGNELNDKRELAAFLAQTAHESDYFKAAEEYAKDSYPVTQYCNPSQVPCAPGKRYHGRGPMQLSWNYNYNAAGRALGIDLLNNPDLVSSDKSITWQTALWYWMTPQKAGRIIHDVVTRDDGFAQSTDIINGGMECGPSAPYKYKELQRIEYYKRICSVFGVQPVARVSCN</sequence>
<evidence type="ECO:0000313" key="7">
    <source>
        <dbReference type="EMBL" id="TMW57799.1"/>
    </source>
</evidence>
<dbReference type="GO" id="GO:0006032">
    <property type="term" value="P:chitin catabolic process"/>
    <property type="evidence" value="ECO:0007669"/>
    <property type="project" value="InterPro"/>
</dbReference>
<dbReference type="FunFam" id="3.30.20.10:FF:000001">
    <property type="entry name" value="Endochitinase (Chitinase)"/>
    <property type="match status" value="1"/>
</dbReference>
<dbReference type="PANTHER" id="PTHR22595">
    <property type="entry name" value="CHITINASE-RELATED"/>
    <property type="match status" value="1"/>
</dbReference>
<dbReference type="GO" id="GO:0005975">
    <property type="term" value="P:carbohydrate metabolic process"/>
    <property type="evidence" value="ECO:0007669"/>
    <property type="project" value="InterPro"/>
</dbReference>
<evidence type="ECO:0000313" key="8">
    <source>
        <dbReference type="Proteomes" id="UP000794436"/>
    </source>
</evidence>
<dbReference type="Pfam" id="PF00182">
    <property type="entry name" value="Glyco_hydro_19"/>
    <property type="match status" value="1"/>
</dbReference>
<feature type="disulfide bond" evidence="4">
    <location>
        <begin position="159"/>
        <end position="166"/>
    </location>
</feature>
<gene>
    <name evidence="7" type="ORF">Poli38472_014402</name>
</gene>
<dbReference type="GO" id="GO:0050832">
    <property type="term" value="P:defense response to fungus"/>
    <property type="evidence" value="ECO:0007669"/>
    <property type="project" value="UniProtKB-ARBA"/>
</dbReference>
<feature type="chain" id="PRO_5035449029" description="Glycoside hydrolase family 19 catalytic domain-containing protein" evidence="5">
    <location>
        <begin position="23"/>
        <end position="287"/>
    </location>
</feature>
<organism evidence="7 8">
    <name type="scientific">Pythium oligandrum</name>
    <name type="common">Mycoparasitic fungus</name>
    <dbReference type="NCBI Taxonomy" id="41045"/>
    <lineage>
        <taxon>Eukaryota</taxon>
        <taxon>Sar</taxon>
        <taxon>Stramenopiles</taxon>
        <taxon>Oomycota</taxon>
        <taxon>Peronosporomycetes</taxon>
        <taxon>Pythiales</taxon>
        <taxon>Pythiaceae</taxon>
        <taxon>Pythium</taxon>
    </lineage>
</organism>
<reference evidence="7" key="1">
    <citation type="submission" date="2019-03" db="EMBL/GenBank/DDBJ databases">
        <title>Long read genome sequence of the mycoparasitic Pythium oligandrum ATCC 38472 isolated from sugarbeet rhizosphere.</title>
        <authorList>
            <person name="Gaulin E."/>
        </authorList>
    </citation>
    <scope>NUCLEOTIDE SEQUENCE</scope>
    <source>
        <strain evidence="7">ATCC 38472_TT</strain>
    </source>
</reference>
<dbReference type="OrthoDB" id="160168at2759"/>
<evidence type="ECO:0000256" key="1">
    <source>
        <dbReference type="ARBA" id="ARBA00022821"/>
    </source>
</evidence>
<comment type="caution">
    <text evidence="7">The sequence shown here is derived from an EMBL/GenBank/DDBJ whole genome shotgun (WGS) entry which is preliminary data.</text>
</comment>
<evidence type="ECO:0000256" key="5">
    <source>
        <dbReference type="SAM" id="SignalP"/>
    </source>
</evidence>
<dbReference type="PANTHER" id="PTHR22595:SF79">
    <property type="entry name" value="CHITINASE 12"/>
    <property type="match status" value="1"/>
</dbReference>
<dbReference type="Gene3D" id="1.10.530.10">
    <property type="match status" value="1"/>
</dbReference>
<dbReference type="PIRSF" id="PIRSF001060">
    <property type="entry name" value="Endochitinase"/>
    <property type="match status" value="1"/>
</dbReference>
<dbReference type="GO" id="GO:0004568">
    <property type="term" value="F:chitinase activity"/>
    <property type="evidence" value="ECO:0007669"/>
    <property type="project" value="InterPro"/>
</dbReference>
<dbReference type="InterPro" id="IPR000726">
    <property type="entry name" value="Glyco_hydro_19_cat"/>
</dbReference>
<dbReference type="GO" id="GO:0016998">
    <property type="term" value="P:cell wall macromolecule catabolic process"/>
    <property type="evidence" value="ECO:0007669"/>
    <property type="project" value="InterPro"/>
</dbReference>
<evidence type="ECO:0000259" key="6">
    <source>
        <dbReference type="Pfam" id="PF00182"/>
    </source>
</evidence>
<evidence type="ECO:0000256" key="2">
    <source>
        <dbReference type="ARBA" id="ARBA00023157"/>
    </source>
</evidence>
<keyword evidence="5" id="KW-0732">Signal</keyword>
<dbReference type="Gene3D" id="3.30.20.10">
    <property type="entry name" value="Endochitinase, domain 2"/>
    <property type="match status" value="1"/>
</dbReference>
<dbReference type="Proteomes" id="UP000794436">
    <property type="component" value="Unassembled WGS sequence"/>
</dbReference>
<dbReference type="AlphaFoldDB" id="A0A8K1C7B3"/>
<feature type="active site" description="Proton donor" evidence="3">
    <location>
        <position position="138"/>
    </location>
</feature>
<dbReference type="SUPFAM" id="SSF53955">
    <property type="entry name" value="Lysozyme-like"/>
    <property type="match status" value="1"/>
</dbReference>
<evidence type="ECO:0000256" key="4">
    <source>
        <dbReference type="PIRSR" id="PIRSR001060-2"/>
    </source>
</evidence>
<protein>
    <recommendedName>
        <fullName evidence="6">Glycoside hydrolase family 19 catalytic domain-containing protein</fullName>
    </recommendedName>
</protein>
<dbReference type="InterPro" id="IPR023346">
    <property type="entry name" value="Lysozyme-like_dom_sf"/>
</dbReference>
<evidence type="ECO:0000256" key="3">
    <source>
        <dbReference type="PIRSR" id="PIRSR001060-1"/>
    </source>
</evidence>
<dbReference type="CDD" id="cd00325">
    <property type="entry name" value="chitinase_GH19"/>
    <property type="match status" value="1"/>
</dbReference>